<sequence>MGKIQIKYENIAEVLKGMQVASAKLNRNFPESLFEGNQLDTINELKDINESFEKLIENYKNLLHKNQLMVTQSVALMKETDNNLKSAMSVNSVIQK</sequence>
<evidence type="ECO:0000313" key="1">
    <source>
        <dbReference type="EMBL" id="MFC7372572.1"/>
    </source>
</evidence>
<organism evidence="1 2">
    <name type="scientific">Fictibacillus iocasae</name>
    <dbReference type="NCBI Taxonomy" id="2715437"/>
    <lineage>
        <taxon>Bacteria</taxon>
        <taxon>Bacillati</taxon>
        <taxon>Bacillota</taxon>
        <taxon>Bacilli</taxon>
        <taxon>Bacillales</taxon>
        <taxon>Fictibacillaceae</taxon>
        <taxon>Fictibacillus</taxon>
    </lineage>
</organism>
<evidence type="ECO:0000313" key="2">
    <source>
        <dbReference type="Proteomes" id="UP001596549"/>
    </source>
</evidence>
<proteinExistence type="predicted"/>
<dbReference type="EMBL" id="JBHTCP010000044">
    <property type="protein sequence ID" value="MFC7372572.1"/>
    <property type="molecule type" value="Genomic_DNA"/>
</dbReference>
<dbReference type="InterPro" id="IPR046318">
    <property type="entry name" value="DUF5344"/>
</dbReference>
<name>A0ABW2NPJ9_9BACL</name>
<dbReference type="Proteomes" id="UP001596549">
    <property type="component" value="Unassembled WGS sequence"/>
</dbReference>
<comment type="caution">
    <text evidence="1">The sequence shown here is derived from an EMBL/GenBank/DDBJ whole genome shotgun (WGS) entry which is preliminary data.</text>
</comment>
<dbReference type="RefSeq" id="WP_379750153.1">
    <property type="nucleotide sequence ID" value="NZ_JBHTCP010000044.1"/>
</dbReference>
<reference evidence="2" key="1">
    <citation type="journal article" date="2019" name="Int. J. Syst. Evol. Microbiol.">
        <title>The Global Catalogue of Microorganisms (GCM) 10K type strain sequencing project: providing services to taxonomists for standard genome sequencing and annotation.</title>
        <authorList>
            <consortium name="The Broad Institute Genomics Platform"/>
            <consortium name="The Broad Institute Genome Sequencing Center for Infectious Disease"/>
            <person name="Wu L."/>
            <person name="Ma J."/>
        </authorList>
    </citation>
    <scope>NUCLEOTIDE SEQUENCE [LARGE SCALE GENOMIC DNA]</scope>
    <source>
        <strain evidence="2">NBRC 106396</strain>
    </source>
</reference>
<dbReference type="Pfam" id="PF17279">
    <property type="entry name" value="DUF5344"/>
    <property type="match status" value="1"/>
</dbReference>
<keyword evidence="2" id="KW-1185">Reference proteome</keyword>
<accession>A0ABW2NPJ9</accession>
<protein>
    <submittedName>
        <fullName evidence="1">DUF5344 family protein</fullName>
    </submittedName>
</protein>
<gene>
    <name evidence="1" type="ORF">ACFQPF_12915</name>
</gene>